<proteinExistence type="predicted"/>
<evidence type="ECO:0000313" key="3">
    <source>
        <dbReference type="Proteomes" id="UP000076858"/>
    </source>
</evidence>
<evidence type="ECO:0000313" key="2">
    <source>
        <dbReference type="EMBL" id="KZS09916.1"/>
    </source>
</evidence>
<keyword evidence="1" id="KW-0812">Transmembrane</keyword>
<comment type="caution">
    <text evidence="2">The sequence shown here is derived from an EMBL/GenBank/DDBJ whole genome shotgun (WGS) entry which is preliminary data.</text>
</comment>
<protein>
    <submittedName>
        <fullName evidence="2">Uncharacterized protein</fullName>
    </submittedName>
</protein>
<keyword evidence="1" id="KW-1133">Transmembrane helix</keyword>
<feature type="transmembrane region" description="Helical" evidence="1">
    <location>
        <begin position="20"/>
        <end position="47"/>
    </location>
</feature>
<gene>
    <name evidence="2" type="ORF">APZ42_025739</name>
</gene>
<reference evidence="2 3" key="1">
    <citation type="submission" date="2016-03" db="EMBL/GenBank/DDBJ databases">
        <title>EvidentialGene: Evidence-directed Construction of Genes on Genomes.</title>
        <authorList>
            <person name="Gilbert D.G."/>
            <person name="Choi J.-H."/>
            <person name="Mockaitis K."/>
            <person name="Colbourne J."/>
            <person name="Pfrender M."/>
        </authorList>
    </citation>
    <scope>NUCLEOTIDE SEQUENCE [LARGE SCALE GENOMIC DNA]</scope>
    <source>
        <strain evidence="2 3">Xinb3</strain>
        <tissue evidence="2">Complete organism</tissue>
    </source>
</reference>
<dbReference type="AlphaFoldDB" id="A0A164ST72"/>
<dbReference type="EMBL" id="LRGB01001937">
    <property type="protein sequence ID" value="KZS09916.1"/>
    <property type="molecule type" value="Genomic_DNA"/>
</dbReference>
<organism evidence="2 3">
    <name type="scientific">Daphnia magna</name>
    <dbReference type="NCBI Taxonomy" id="35525"/>
    <lineage>
        <taxon>Eukaryota</taxon>
        <taxon>Metazoa</taxon>
        <taxon>Ecdysozoa</taxon>
        <taxon>Arthropoda</taxon>
        <taxon>Crustacea</taxon>
        <taxon>Branchiopoda</taxon>
        <taxon>Diplostraca</taxon>
        <taxon>Cladocera</taxon>
        <taxon>Anomopoda</taxon>
        <taxon>Daphniidae</taxon>
        <taxon>Daphnia</taxon>
    </lineage>
</organism>
<name>A0A164ST72_9CRUS</name>
<keyword evidence="3" id="KW-1185">Reference proteome</keyword>
<sequence>MRSDDQRNNKAKKKKKCFPFLSFASFYFLFCNPPPFFFLLLSCLLLSRSNSMNVDHDKTTQTLKYSLSFVSTSQSLISREENSTGIYSN</sequence>
<dbReference type="Proteomes" id="UP000076858">
    <property type="component" value="Unassembled WGS sequence"/>
</dbReference>
<evidence type="ECO:0000256" key="1">
    <source>
        <dbReference type="SAM" id="Phobius"/>
    </source>
</evidence>
<accession>A0A164ST72</accession>
<keyword evidence="1" id="KW-0472">Membrane</keyword>